<evidence type="ECO:0000313" key="3">
    <source>
        <dbReference type="EMBL" id="KAF4651131.1"/>
    </source>
</evidence>
<organism evidence="3 4">
    <name type="scientific">Perkinsus olseni</name>
    <name type="common">Perkinsus atlanticus</name>
    <dbReference type="NCBI Taxonomy" id="32597"/>
    <lineage>
        <taxon>Eukaryota</taxon>
        <taxon>Sar</taxon>
        <taxon>Alveolata</taxon>
        <taxon>Perkinsozoa</taxon>
        <taxon>Perkinsea</taxon>
        <taxon>Perkinsida</taxon>
        <taxon>Perkinsidae</taxon>
        <taxon>Perkinsus</taxon>
    </lineage>
</organism>
<name>A0A7J6KX32_PEROL</name>
<evidence type="ECO:0000313" key="4">
    <source>
        <dbReference type="Proteomes" id="UP000570595"/>
    </source>
</evidence>
<feature type="region of interest" description="Disordered" evidence="1">
    <location>
        <begin position="109"/>
        <end position="164"/>
    </location>
</feature>
<dbReference type="AlphaFoldDB" id="A0A7J6KX32"/>
<feature type="compositionally biased region" description="Low complexity" evidence="1">
    <location>
        <begin position="122"/>
        <end position="156"/>
    </location>
</feature>
<reference evidence="3 4" key="1">
    <citation type="submission" date="2020-04" db="EMBL/GenBank/DDBJ databases">
        <title>Perkinsus olseni comparative genomics.</title>
        <authorList>
            <person name="Bogema D.R."/>
        </authorList>
    </citation>
    <scope>NUCLEOTIDE SEQUENCE [LARGE SCALE GENOMIC DNA]</scope>
    <source>
        <strain evidence="3">ATCC PRA-179</strain>
    </source>
</reference>
<accession>A0A7J6KX32</accession>
<sequence length="274" mass="28727">MIRLLLVLGLIDGLAEGLSPNRRSTNATTGSGANAGQTPDEYCQSLCGSPPSSICGDKGSYCKPYGPPQNGVGVCQGFYYLPNNRMCYFGPLTTSSECPEEHPVYCGGNATTTPGPTPTTTPGPNTTTTPGPNTTTTPGPNTTTTPGTSTTAGPTTTPSPSPAPYPTGFFSGSGTVAGATFNISALFSDTTTVLEDMNVTVPGIPPIQIEQLPYTMIGTRLNITDFSKVPSEFRQFIKIAEIDYYSGNQTIVFSIPGVVSVKLTHPHSSRRLKR</sequence>
<evidence type="ECO:0000256" key="2">
    <source>
        <dbReference type="SAM" id="SignalP"/>
    </source>
</evidence>
<gene>
    <name evidence="3" type="ORF">FOZ61_010753</name>
</gene>
<feature type="chain" id="PRO_5029531932" evidence="2">
    <location>
        <begin position="18"/>
        <end position="274"/>
    </location>
</feature>
<dbReference type="Proteomes" id="UP000570595">
    <property type="component" value="Unassembled WGS sequence"/>
</dbReference>
<proteinExistence type="predicted"/>
<feature type="signal peptide" evidence="2">
    <location>
        <begin position="1"/>
        <end position="17"/>
    </location>
</feature>
<evidence type="ECO:0000256" key="1">
    <source>
        <dbReference type="SAM" id="MobiDB-lite"/>
    </source>
</evidence>
<protein>
    <submittedName>
        <fullName evidence="3">Uncharacterized protein</fullName>
    </submittedName>
</protein>
<dbReference type="EMBL" id="JABAHT010000905">
    <property type="protein sequence ID" value="KAF4651131.1"/>
    <property type="molecule type" value="Genomic_DNA"/>
</dbReference>
<dbReference type="OrthoDB" id="10330524at2759"/>
<keyword evidence="2" id="KW-0732">Signal</keyword>
<comment type="caution">
    <text evidence="3">The sequence shown here is derived from an EMBL/GenBank/DDBJ whole genome shotgun (WGS) entry which is preliminary data.</text>
</comment>